<dbReference type="RefSeq" id="WP_214301404.1">
    <property type="nucleotide sequence ID" value="NZ_JAHDYS010000021.1"/>
</dbReference>
<dbReference type="InterPro" id="IPR001789">
    <property type="entry name" value="Sig_transdc_resp-reg_receiver"/>
</dbReference>
<gene>
    <name evidence="4" type="ORF">KJB30_16525</name>
</gene>
<dbReference type="Gene3D" id="3.40.50.2300">
    <property type="match status" value="1"/>
</dbReference>
<keyword evidence="1" id="KW-0597">Phosphoprotein</keyword>
<dbReference type="Pfam" id="PF13487">
    <property type="entry name" value="HD_5"/>
    <property type="match status" value="1"/>
</dbReference>
<feature type="domain" description="HD-GYP" evidence="3">
    <location>
        <begin position="144"/>
        <end position="341"/>
    </location>
</feature>
<name>A0ABS5UCG9_9BACT</name>
<dbReference type="EMBL" id="JAHDYS010000021">
    <property type="protein sequence ID" value="MBT1073399.1"/>
    <property type="molecule type" value="Genomic_DNA"/>
</dbReference>
<feature type="modified residue" description="4-aspartylphosphate" evidence="1">
    <location>
        <position position="57"/>
    </location>
</feature>
<dbReference type="Gene3D" id="1.10.3210.10">
    <property type="entry name" value="Hypothetical protein af1432"/>
    <property type="match status" value="1"/>
</dbReference>
<proteinExistence type="predicted"/>
<dbReference type="InterPro" id="IPR037522">
    <property type="entry name" value="HD_GYP_dom"/>
</dbReference>
<organism evidence="4 5">
    <name type="scientific">Pelotalea chapellei</name>
    <dbReference type="NCBI Taxonomy" id="44671"/>
    <lineage>
        <taxon>Bacteria</taxon>
        <taxon>Pseudomonadati</taxon>
        <taxon>Thermodesulfobacteriota</taxon>
        <taxon>Desulfuromonadia</taxon>
        <taxon>Geobacterales</taxon>
        <taxon>Geobacteraceae</taxon>
        <taxon>Pelotalea</taxon>
    </lineage>
</organism>
<dbReference type="SMART" id="SM00448">
    <property type="entry name" value="REC"/>
    <property type="match status" value="1"/>
</dbReference>
<comment type="caution">
    <text evidence="4">The sequence shown here is derived from an EMBL/GenBank/DDBJ whole genome shotgun (WGS) entry which is preliminary data.</text>
</comment>
<evidence type="ECO:0000259" key="3">
    <source>
        <dbReference type="PROSITE" id="PS51832"/>
    </source>
</evidence>
<sequence length="363" mass="40654">MQNKHKQIILIVDDIPANIDILSAILKEDYTVKAATNGLKALRIAESATPPDLILLDVMMPDMDGYQVCRRLKENPLTRRIPVIFVTTKGEVEDEAAGFACGAVDYLSKPLSPSIVRARVKTHLALYDQNRILEDKVRERTAELNGTRLEIIRRLGRAAEYKDNETGMHVIRMSRYSQLIALEIGLSVAESELILHAAPMHDVGKIGIPDRVLLKPAKLDDDEWNIMRTHSYIGYKIIGDHPGELLKTAAIGAYTHHEKWDGSGYPRRLKQENIPLIGRILAVTDVFDALTSVRPYKKAWPVEEAVAEIRRCSGSHFDPTLVEAFSRRIPEILEVKQQFSDVTVESSSLSGEVEIVKYAGANQ</sequence>
<evidence type="ECO:0000313" key="5">
    <source>
        <dbReference type="Proteomes" id="UP000784128"/>
    </source>
</evidence>
<dbReference type="Pfam" id="PF00072">
    <property type="entry name" value="Response_reg"/>
    <property type="match status" value="1"/>
</dbReference>
<evidence type="ECO:0000259" key="2">
    <source>
        <dbReference type="PROSITE" id="PS50110"/>
    </source>
</evidence>
<dbReference type="InterPro" id="IPR052020">
    <property type="entry name" value="Cyclic_di-GMP/3'3'-cGAMP_PDE"/>
</dbReference>
<dbReference type="SUPFAM" id="SSF109604">
    <property type="entry name" value="HD-domain/PDEase-like"/>
    <property type="match status" value="1"/>
</dbReference>
<dbReference type="PROSITE" id="PS51832">
    <property type="entry name" value="HD_GYP"/>
    <property type="match status" value="1"/>
</dbReference>
<evidence type="ECO:0000256" key="1">
    <source>
        <dbReference type="PROSITE-ProRule" id="PRU00169"/>
    </source>
</evidence>
<dbReference type="InterPro" id="IPR011006">
    <property type="entry name" value="CheY-like_superfamily"/>
</dbReference>
<dbReference type="PANTHER" id="PTHR45228:SF5">
    <property type="entry name" value="CYCLIC DI-GMP PHOSPHODIESTERASE VC_1348-RELATED"/>
    <property type="match status" value="1"/>
</dbReference>
<dbReference type="Proteomes" id="UP000784128">
    <property type="component" value="Unassembled WGS sequence"/>
</dbReference>
<keyword evidence="5" id="KW-1185">Reference proteome</keyword>
<dbReference type="PANTHER" id="PTHR45228">
    <property type="entry name" value="CYCLIC DI-GMP PHOSPHODIESTERASE TM_0186-RELATED"/>
    <property type="match status" value="1"/>
</dbReference>
<dbReference type="PROSITE" id="PS50110">
    <property type="entry name" value="RESPONSE_REGULATORY"/>
    <property type="match status" value="1"/>
</dbReference>
<dbReference type="SMART" id="SM00471">
    <property type="entry name" value="HDc"/>
    <property type="match status" value="1"/>
</dbReference>
<dbReference type="SUPFAM" id="SSF52172">
    <property type="entry name" value="CheY-like"/>
    <property type="match status" value="1"/>
</dbReference>
<dbReference type="CDD" id="cd00077">
    <property type="entry name" value="HDc"/>
    <property type="match status" value="1"/>
</dbReference>
<dbReference type="CDD" id="cd19920">
    <property type="entry name" value="REC_PA4781-like"/>
    <property type="match status" value="1"/>
</dbReference>
<protein>
    <submittedName>
        <fullName evidence="4">Two-component system response regulator</fullName>
    </submittedName>
</protein>
<accession>A0ABS5UCG9</accession>
<dbReference type="InterPro" id="IPR003607">
    <property type="entry name" value="HD/PDEase_dom"/>
</dbReference>
<feature type="domain" description="Response regulatory" evidence="2">
    <location>
        <begin position="8"/>
        <end position="124"/>
    </location>
</feature>
<evidence type="ECO:0000313" key="4">
    <source>
        <dbReference type="EMBL" id="MBT1073399.1"/>
    </source>
</evidence>
<reference evidence="4 5" key="1">
    <citation type="submission" date="2021-05" db="EMBL/GenBank/DDBJ databases">
        <title>The draft genome of Geobacter chapellei DSM 13688.</title>
        <authorList>
            <person name="Xu Z."/>
            <person name="Masuda Y."/>
            <person name="Itoh H."/>
            <person name="Senoo K."/>
        </authorList>
    </citation>
    <scope>NUCLEOTIDE SEQUENCE [LARGE SCALE GENOMIC DNA]</scope>
    <source>
        <strain evidence="4 5">DSM 13688</strain>
    </source>
</reference>